<comment type="caution">
    <text evidence="1">The sequence shown here is derived from an EMBL/GenBank/DDBJ whole genome shotgun (WGS) entry which is preliminary data.</text>
</comment>
<gene>
    <name evidence="1" type="ORF">B2A_07554</name>
</gene>
<dbReference type="AlphaFoldDB" id="T0ZN00"/>
<reference evidence="1" key="1">
    <citation type="submission" date="2013-08" db="EMBL/GenBank/DDBJ databases">
        <authorList>
            <person name="Mendez C."/>
            <person name="Richter M."/>
            <person name="Ferrer M."/>
            <person name="Sanchez J."/>
        </authorList>
    </citation>
    <scope>NUCLEOTIDE SEQUENCE</scope>
</reference>
<name>T0ZN00_9ZZZZ</name>
<dbReference type="EMBL" id="AUZZ01005410">
    <property type="protein sequence ID" value="EQD49726.1"/>
    <property type="molecule type" value="Genomic_DNA"/>
</dbReference>
<sequence length="78" mass="8715">MGRTTPTARQSMERIADSIEKMCSIMNSTDSEIAHALVIKGRKRSAEISFSSIDPEIGFLFALLIEIEKQVLALMERT</sequence>
<reference evidence="1" key="2">
    <citation type="journal article" date="2014" name="ISME J.">
        <title>Microbial stratification in low pH oxic and suboxic macroscopic growths along an acid mine drainage.</title>
        <authorList>
            <person name="Mendez-Garcia C."/>
            <person name="Mesa V."/>
            <person name="Sprenger R.R."/>
            <person name="Richter M."/>
            <person name="Diez M.S."/>
            <person name="Solano J."/>
            <person name="Bargiela R."/>
            <person name="Golyshina O.V."/>
            <person name="Manteca A."/>
            <person name="Ramos J.L."/>
            <person name="Gallego J.R."/>
            <person name="Llorente I."/>
            <person name="Martins Dos Santos V.A."/>
            <person name="Jensen O.N."/>
            <person name="Pelaez A.I."/>
            <person name="Sanchez J."/>
            <person name="Ferrer M."/>
        </authorList>
    </citation>
    <scope>NUCLEOTIDE SEQUENCE</scope>
</reference>
<protein>
    <submittedName>
        <fullName evidence="1">Uncharacterized protein</fullName>
    </submittedName>
</protein>
<proteinExistence type="predicted"/>
<evidence type="ECO:0000313" key="1">
    <source>
        <dbReference type="EMBL" id="EQD49726.1"/>
    </source>
</evidence>
<accession>T0ZN00</accession>
<organism evidence="1">
    <name type="scientific">mine drainage metagenome</name>
    <dbReference type="NCBI Taxonomy" id="410659"/>
    <lineage>
        <taxon>unclassified sequences</taxon>
        <taxon>metagenomes</taxon>
        <taxon>ecological metagenomes</taxon>
    </lineage>
</organism>